<gene>
    <name evidence="2" type="ORF">ENJ10_01585</name>
</gene>
<dbReference type="CDD" id="cd02230">
    <property type="entry name" value="cupin_HP0902-like"/>
    <property type="match status" value="1"/>
</dbReference>
<reference evidence="2" key="1">
    <citation type="journal article" date="2020" name="mSystems">
        <title>Genome- and Community-Level Interaction Insights into Carbon Utilization and Element Cycling Functions of Hydrothermarchaeota in Hydrothermal Sediment.</title>
        <authorList>
            <person name="Zhou Z."/>
            <person name="Liu Y."/>
            <person name="Xu W."/>
            <person name="Pan J."/>
            <person name="Luo Z.H."/>
            <person name="Li M."/>
        </authorList>
    </citation>
    <scope>NUCLEOTIDE SEQUENCE [LARGE SCALE GENOMIC DNA]</scope>
    <source>
        <strain evidence="2">HyVt-456</strain>
    </source>
</reference>
<comment type="caution">
    <text evidence="2">The sequence shown here is derived from an EMBL/GenBank/DDBJ whole genome shotgun (WGS) entry which is preliminary data.</text>
</comment>
<dbReference type="PANTHER" id="PTHR37694">
    <property type="entry name" value="SLR8022 PROTEIN"/>
    <property type="match status" value="1"/>
</dbReference>
<proteinExistence type="predicted"/>
<organism evidence="2">
    <name type="scientific">Caldithrix abyssi</name>
    <dbReference type="NCBI Taxonomy" id="187145"/>
    <lineage>
        <taxon>Bacteria</taxon>
        <taxon>Pseudomonadati</taxon>
        <taxon>Calditrichota</taxon>
        <taxon>Calditrichia</taxon>
        <taxon>Calditrichales</taxon>
        <taxon>Calditrichaceae</taxon>
        <taxon>Caldithrix</taxon>
    </lineage>
</organism>
<dbReference type="Proteomes" id="UP000886005">
    <property type="component" value="Unassembled WGS sequence"/>
</dbReference>
<dbReference type="SUPFAM" id="SSF51182">
    <property type="entry name" value="RmlC-like cupins"/>
    <property type="match status" value="1"/>
</dbReference>
<dbReference type="InterPro" id="IPR011051">
    <property type="entry name" value="RmlC_Cupin_sf"/>
</dbReference>
<dbReference type="Pfam" id="PF07883">
    <property type="entry name" value="Cupin_2"/>
    <property type="match status" value="1"/>
</dbReference>
<feature type="domain" description="Cupin type-2" evidence="1">
    <location>
        <begin position="35"/>
        <end position="100"/>
    </location>
</feature>
<accession>A0A7V1LJY6</accession>
<evidence type="ECO:0000259" key="1">
    <source>
        <dbReference type="Pfam" id="PF07883"/>
    </source>
</evidence>
<name>A0A7V1LJY6_CALAY</name>
<dbReference type="InterPro" id="IPR014710">
    <property type="entry name" value="RmlC-like_jellyroll"/>
</dbReference>
<protein>
    <submittedName>
        <fullName evidence="2">Cupin domain-containing protein</fullName>
    </submittedName>
</protein>
<evidence type="ECO:0000313" key="2">
    <source>
        <dbReference type="EMBL" id="HED09356.1"/>
    </source>
</evidence>
<dbReference type="InterPro" id="IPR013096">
    <property type="entry name" value="Cupin_2"/>
</dbReference>
<dbReference type="Gene3D" id="2.60.120.10">
    <property type="entry name" value="Jelly Rolls"/>
    <property type="match status" value="1"/>
</dbReference>
<dbReference type="EMBL" id="DRLD01000042">
    <property type="protein sequence ID" value="HED09356.1"/>
    <property type="molecule type" value="Genomic_DNA"/>
</dbReference>
<dbReference type="PANTHER" id="PTHR37694:SF1">
    <property type="entry name" value="SLR8022 PROTEIN"/>
    <property type="match status" value="1"/>
</dbReference>
<sequence length="105" mass="11082">MNPAEKVNLNEWIGDARGGILSKKVLAKKSGNITMFALAAGEVISEHSAPFDALVVIHDGKAQVTIGGQEHIVSAGEAIILPANIPHGLKALEAFKMLLVMIKSE</sequence>
<dbReference type="AlphaFoldDB" id="A0A7V1LJY6"/>